<dbReference type="Gene3D" id="3.90.550.10">
    <property type="entry name" value="Spore Coat Polysaccharide Biosynthesis Protein SpsA, Chain A"/>
    <property type="match status" value="1"/>
</dbReference>
<protein>
    <recommendedName>
        <fullName evidence="1">Glycosyltransferase 2-like domain-containing protein</fullName>
    </recommendedName>
</protein>
<evidence type="ECO:0000313" key="2">
    <source>
        <dbReference type="EMBL" id="KAL0155215.1"/>
    </source>
</evidence>
<dbReference type="Proteomes" id="UP001529510">
    <property type="component" value="Unassembled WGS sequence"/>
</dbReference>
<dbReference type="AlphaFoldDB" id="A0ABD0N0B8"/>
<accession>A0ABD0N0B8</accession>
<feature type="non-terminal residue" evidence="2">
    <location>
        <position position="52"/>
    </location>
</feature>
<evidence type="ECO:0000259" key="1">
    <source>
        <dbReference type="Pfam" id="PF00535"/>
    </source>
</evidence>
<name>A0ABD0N0B8_CIRMR</name>
<comment type="caution">
    <text evidence="2">The sequence shown here is derived from an EMBL/GenBank/DDBJ whole genome shotgun (WGS) entry which is preliminary data.</text>
</comment>
<reference evidence="2 3" key="1">
    <citation type="submission" date="2024-05" db="EMBL/GenBank/DDBJ databases">
        <title>Genome sequencing and assembly of Indian major carp, Cirrhinus mrigala (Hamilton, 1822).</title>
        <authorList>
            <person name="Mohindra V."/>
            <person name="Chowdhury L.M."/>
            <person name="Lal K."/>
            <person name="Jena J.K."/>
        </authorList>
    </citation>
    <scope>NUCLEOTIDE SEQUENCE [LARGE SCALE GENOMIC DNA]</scope>
    <source>
        <strain evidence="2">CM1030</strain>
        <tissue evidence="2">Blood</tissue>
    </source>
</reference>
<dbReference type="EMBL" id="JAMKFB020000025">
    <property type="protein sequence ID" value="KAL0155215.1"/>
    <property type="molecule type" value="Genomic_DNA"/>
</dbReference>
<dbReference type="InterPro" id="IPR029044">
    <property type="entry name" value="Nucleotide-diphossugar_trans"/>
</dbReference>
<gene>
    <name evidence="2" type="ORF">M9458_049478</name>
</gene>
<dbReference type="InterPro" id="IPR001173">
    <property type="entry name" value="Glyco_trans_2-like"/>
</dbReference>
<dbReference type="Pfam" id="PF00535">
    <property type="entry name" value="Glycos_transf_2"/>
    <property type="match status" value="1"/>
</dbReference>
<feature type="domain" description="Glycosyltransferase 2-like" evidence="1">
    <location>
        <begin position="8"/>
        <end position="50"/>
    </location>
</feature>
<evidence type="ECO:0000313" key="3">
    <source>
        <dbReference type="Proteomes" id="UP001529510"/>
    </source>
</evidence>
<dbReference type="SUPFAM" id="SSF53448">
    <property type="entry name" value="Nucleotide-diphospho-sugar transferases"/>
    <property type="match status" value="1"/>
</dbReference>
<sequence length="52" mass="5775">FVDETNQQHPGFIKVVRHDKQEGLIRSRVSGWRAATAPVVALFDAHVEFSAG</sequence>
<proteinExistence type="predicted"/>
<keyword evidence="3" id="KW-1185">Reference proteome</keyword>
<feature type="non-terminal residue" evidence="2">
    <location>
        <position position="1"/>
    </location>
</feature>
<organism evidence="2 3">
    <name type="scientific">Cirrhinus mrigala</name>
    <name type="common">Mrigala</name>
    <dbReference type="NCBI Taxonomy" id="683832"/>
    <lineage>
        <taxon>Eukaryota</taxon>
        <taxon>Metazoa</taxon>
        <taxon>Chordata</taxon>
        <taxon>Craniata</taxon>
        <taxon>Vertebrata</taxon>
        <taxon>Euteleostomi</taxon>
        <taxon>Actinopterygii</taxon>
        <taxon>Neopterygii</taxon>
        <taxon>Teleostei</taxon>
        <taxon>Ostariophysi</taxon>
        <taxon>Cypriniformes</taxon>
        <taxon>Cyprinidae</taxon>
        <taxon>Labeoninae</taxon>
        <taxon>Labeonini</taxon>
        <taxon>Cirrhinus</taxon>
    </lineage>
</organism>